<dbReference type="MGI" id="MGI:101893">
    <property type="gene designation" value="Pou5f1"/>
</dbReference>
<keyword evidence="4" id="KW-0371">Homeobox</keyword>
<protein>
    <submittedName>
        <fullName evidence="7">Octamer-binding transcription factor 4 alternative variant</fullName>
    </submittedName>
</protein>
<dbReference type="InterPro" id="IPR010982">
    <property type="entry name" value="Lambda_DNA-bd_dom_sf"/>
</dbReference>
<evidence type="ECO:0000256" key="5">
    <source>
        <dbReference type="ARBA" id="ARBA00023242"/>
    </source>
</evidence>
<feature type="domain" description="POU-specific" evidence="6">
    <location>
        <begin position="1"/>
        <end position="70"/>
    </location>
</feature>
<reference evidence="7" key="2">
    <citation type="submission" date="2018-06" db="EMBL/GenBank/DDBJ databases">
        <title>Novel Mouse Oct4 variants.</title>
        <authorList>
            <person name="Mizno N."/>
            <person name="Kosaka M."/>
        </authorList>
    </citation>
    <scope>NUCLEOTIDE SEQUENCE</scope>
    <source>
        <tissue evidence="7">Testis</tissue>
    </source>
</reference>
<sequence>MKALQKELEQFAKLLKQKRITLGYTQADVGLTLGVLFGGSPPACSDLTALNVGARGWGILGAASPQVRED</sequence>
<keyword evidence="5" id="KW-0539">Nucleus</keyword>
<reference evidence="7" key="1">
    <citation type="submission" date="2015-04" db="EMBL/GenBank/DDBJ databases">
        <authorList>
            <person name="Syromyatnikov M.Y."/>
            <person name="Popov V.N."/>
        </authorList>
    </citation>
    <scope>NUCLEOTIDE SEQUENCE</scope>
    <source>
        <tissue evidence="7">Testis</tissue>
    </source>
</reference>
<dbReference type="Gene3D" id="1.10.260.40">
    <property type="entry name" value="lambda repressor-like DNA-binding domains"/>
    <property type="match status" value="1"/>
</dbReference>
<evidence type="ECO:0000313" key="7">
    <source>
        <dbReference type="EMBL" id="BBD76024.1"/>
    </source>
</evidence>
<dbReference type="PANTHER" id="PTHR11636">
    <property type="entry name" value="POU DOMAIN"/>
    <property type="match status" value="1"/>
</dbReference>
<dbReference type="EMBL" id="LC049958">
    <property type="protein sequence ID" value="BBD76024.1"/>
    <property type="molecule type" value="mRNA"/>
</dbReference>
<dbReference type="PROSITE" id="PS51179">
    <property type="entry name" value="POU_3"/>
    <property type="match status" value="1"/>
</dbReference>
<gene>
    <name evidence="8" type="primary">Pou5f1</name>
    <name evidence="7" type="synonym">Oct-4</name>
</gene>
<name>A0A2Z6DUK5_MOUSE</name>
<dbReference type="SMART" id="SM00352">
    <property type="entry name" value="POU"/>
    <property type="match status" value="1"/>
</dbReference>
<evidence type="ECO:0000313" key="8">
    <source>
        <dbReference type="MGI" id="MGI:101893"/>
    </source>
</evidence>
<dbReference type="AlphaFoldDB" id="A0A2Z6DUK5"/>
<dbReference type="GO" id="GO:0003700">
    <property type="term" value="F:DNA-binding transcription factor activity"/>
    <property type="evidence" value="ECO:0007669"/>
    <property type="project" value="InterPro"/>
</dbReference>
<evidence type="ECO:0000256" key="1">
    <source>
        <dbReference type="ARBA" id="ARBA00004123"/>
    </source>
</evidence>
<dbReference type="InterPro" id="IPR050255">
    <property type="entry name" value="POU_domain_TF"/>
</dbReference>
<evidence type="ECO:0000256" key="2">
    <source>
        <dbReference type="ARBA" id="ARBA00022553"/>
    </source>
</evidence>
<organism evidence="7">
    <name type="scientific">Mus musculus</name>
    <name type="common">Mouse</name>
    <dbReference type="NCBI Taxonomy" id="10090"/>
    <lineage>
        <taxon>Eukaryota</taxon>
        <taxon>Metazoa</taxon>
        <taxon>Chordata</taxon>
        <taxon>Craniata</taxon>
        <taxon>Vertebrata</taxon>
        <taxon>Euteleostomi</taxon>
        <taxon>Mammalia</taxon>
        <taxon>Eutheria</taxon>
        <taxon>Euarchontoglires</taxon>
        <taxon>Glires</taxon>
        <taxon>Rodentia</taxon>
        <taxon>Myomorpha</taxon>
        <taxon>Muroidea</taxon>
        <taxon>Muridae</taxon>
        <taxon>Murinae</taxon>
        <taxon>Mus</taxon>
        <taxon>Mus</taxon>
    </lineage>
</organism>
<evidence type="ECO:0000259" key="6">
    <source>
        <dbReference type="PROSITE" id="PS51179"/>
    </source>
</evidence>
<dbReference type="AGR" id="MGI:101893"/>
<dbReference type="GO" id="GO:0005634">
    <property type="term" value="C:nucleus"/>
    <property type="evidence" value="ECO:0007669"/>
    <property type="project" value="UniProtKB-SubCell"/>
</dbReference>
<proteinExistence type="evidence at transcript level"/>
<comment type="subcellular location">
    <subcellularLocation>
        <location evidence="1">Nucleus</location>
    </subcellularLocation>
</comment>
<dbReference type="PROSITE" id="PS00035">
    <property type="entry name" value="POU_1"/>
    <property type="match status" value="1"/>
</dbReference>
<dbReference type="PANTHER" id="PTHR11636:SF86">
    <property type="entry name" value="POU DOMAIN, CLASS 5, TRANSCRIPTION FACTOR 1-RELATED"/>
    <property type="match status" value="1"/>
</dbReference>
<dbReference type="GO" id="GO:0003677">
    <property type="term" value="F:DNA binding"/>
    <property type="evidence" value="ECO:0007669"/>
    <property type="project" value="UniProtKB-KW"/>
</dbReference>
<evidence type="ECO:0000256" key="4">
    <source>
        <dbReference type="ARBA" id="ARBA00023155"/>
    </source>
</evidence>
<accession>A0A2Z6DUK5</accession>
<dbReference type="InterPro" id="IPR000327">
    <property type="entry name" value="POU_dom"/>
</dbReference>
<dbReference type="Pfam" id="PF00157">
    <property type="entry name" value="Pou"/>
    <property type="match status" value="1"/>
</dbReference>
<keyword evidence="3" id="KW-0238">DNA-binding</keyword>
<dbReference type="SUPFAM" id="SSF47413">
    <property type="entry name" value="lambda repressor-like DNA-binding domains"/>
    <property type="match status" value="1"/>
</dbReference>
<keyword evidence="2" id="KW-0597">Phosphoprotein</keyword>
<evidence type="ECO:0000256" key="3">
    <source>
        <dbReference type="ARBA" id="ARBA00023125"/>
    </source>
</evidence>